<evidence type="ECO:0000256" key="1">
    <source>
        <dbReference type="ARBA" id="ARBA00004651"/>
    </source>
</evidence>
<comment type="caution">
    <text evidence="13">The sequence shown here is derived from an EMBL/GenBank/DDBJ whole genome shotgun (WGS) entry which is preliminary data.</text>
</comment>
<dbReference type="InterPro" id="IPR003593">
    <property type="entry name" value="AAA+_ATPase"/>
</dbReference>
<evidence type="ECO:0000256" key="10">
    <source>
        <dbReference type="SAM" id="Phobius"/>
    </source>
</evidence>
<dbReference type="PROSITE" id="PS50893">
    <property type="entry name" value="ABC_TRANSPORTER_2"/>
    <property type="match status" value="1"/>
</dbReference>
<keyword evidence="5" id="KW-0547">Nucleotide-binding</keyword>
<gene>
    <name evidence="13" type="ORF">E6C76_12230</name>
</gene>
<evidence type="ECO:0000313" key="13">
    <source>
        <dbReference type="EMBL" id="THF64805.1"/>
    </source>
</evidence>
<dbReference type="InterPro" id="IPR039421">
    <property type="entry name" value="Type_1_exporter"/>
</dbReference>
<proteinExistence type="predicted"/>
<dbReference type="GO" id="GO:0034040">
    <property type="term" value="F:ATPase-coupled lipid transmembrane transporter activity"/>
    <property type="evidence" value="ECO:0007669"/>
    <property type="project" value="TreeGrafter"/>
</dbReference>
<evidence type="ECO:0000256" key="9">
    <source>
        <dbReference type="ARBA" id="ARBA00023136"/>
    </source>
</evidence>
<dbReference type="GO" id="GO:0140359">
    <property type="term" value="F:ABC-type transporter activity"/>
    <property type="evidence" value="ECO:0007669"/>
    <property type="project" value="InterPro"/>
</dbReference>
<feature type="transmembrane region" description="Helical" evidence="10">
    <location>
        <begin position="69"/>
        <end position="90"/>
    </location>
</feature>
<reference evidence="13 14" key="1">
    <citation type="submission" date="2019-04" db="EMBL/GenBank/DDBJ databases">
        <title>Azoarcus nasutitermitis sp. nov. isolated from termite nest.</title>
        <authorList>
            <person name="Lin S.-Y."/>
            <person name="Hameed A."/>
            <person name="Hsu Y.-H."/>
            <person name="Young C.-C."/>
        </authorList>
    </citation>
    <scope>NUCLEOTIDE SEQUENCE [LARGE SCALE GENOMIC DNA]</scope>
    <source>
        <strain evidence="13 14">CC-YHH838</strain>
    </source>
</reference>
<dbReference type="InterPro" id="IPR003439">
    <property type="entry name" value="ABC_transporter-like_ATP-bd"/>
</dbReference>
<dbReference type="SUPFAM" id="SSF90123">
    <property type="entry name" value="ABC transporter transmembrane region"/>
    <property type="match status" value="1"/>
</dbReference>
<evidence type="ECO:0000256" key="3">
    <source>
        <dbReference type="ARBA" id="ARBA00022475"/>
    </source>
</evidence>
<evidence type="ECO:0000256" key="8">
    <source>
        <dbReference type="ARBA" id="ARBA00023055"/>
    </source>
</evidence>
<feature type="domain" description="ABC transmembrane type-1" evidence="12">
    <location>
        <begin position="34"/>
        <end position="308"/>
    </location>
</feature>
<dbReference type="Proteomes" id="UP000308430">
    <property type="component" value="Unassembled WGS sequence"/>
</dbReference>
<dbReference type="RefSeq" id="WP_136348523.1">
    <property type="nucleotide sequence ID" value="NZ_SSOC01000004.1"/>
</dbReference>
<feature type="transmembrane region" description="Helical" evidence="10">
    <location>
        <begin position="144"/>
        <end position="167"/>
    </location>
</feature>
<keyword evidence="8" id="KW-0445">Lipid transport</keyword>
<dbReference type="GO" id="GO:0016887">
    <property type="term" value="F:ATP hydrolysis activity"/>
    <property type="evidence" value="ECO:0007669"/>
    <property type="project" value="InterPro"/>
</dbReference>
<evidence type="ECO:0000259" key="11">
    <source>
        <dbReference type="PROSITE" id="PS50893"/>
    </source>
</evidence>
<dbReference type="PROSITE" id="PS50929">
    <property type="entry name" value="ABC_TM1F"/>
    <property type="match status" value="1"/>
</dbReference>
<name>A0A4S4AXI4_9RHOO</name>
<dbReference type="Gene3D" id="3.40.50.300">
    <property type="entry name" value="P-loop containing nucleotide triphosphate hydrolases"/>
    <property type="match status" value="1"/>
</dbReference>
<keyword evidence="2" id="KW-0813">Transport</keyword>
<evidence type="ECO:0000313" key="14">
    <source>
        <dbReference type="Proteomes" id="UP000308430"/>
    </source>
</evidence>
<dbReference type="PANTHER" id="PTHR24221">
    <property type="entry name" value="ATP-BINDING CASSETTE SUB-FAMILY B"/>
    <property type="match status" value="1"/>
</dbReference>
<dbReference type="OrthoDB" id="9806127at2"/>
<keyword evidence="4 10" id="KW-0812">Transmembrane</keyword>
<dbReference type="InterPro" id="IPR027417">
    <property type="entry name" value="P-loop_NTPase"/>
</dbReference>
<evidence type="ECO:0000256" key="2">
    <source>
        <dbReference type="ARBA" id="ARBA00022448"/>
    </source>
</evidence>
<feature type="domain" description="ABC transporter" evidence="11">
    <location>
        <begin position="347"/>
        <end position="582"/>
    </location>
</feature>
<keyword evidence="7 10" id="KW-1133">Transmembrane helix</keyword>
<dbReference type="GO" id="GO:0005886">
    <property type="term" value="C:plasma membrane"/>
    <property type="evidence" value="ECO:0007669"/>
    <property type="project" value="UniProtKB-SubCell"/>
</dbReference>
<feature type="transmembrane region" description="Helical" evidence="10">
    <location>
        <begin position="173"/>
        <end position="190"/>
    </location>
</feature>
<dbReference type="AlphaFoldDB" id="A0A4S4AXI4"/>
<evidence type="ECO:0000256" key="4">
    <source>
        <dbReference type="ARBA" id="ARBA00022692"/>
    </source>
</evidence>
<keyword evidence="3" id="KW-1003">Cell membrane</keyword>
<dbReference type="InterPro" id="IPR036640">
    <property type="entry name" value="ABC1_TM_sf"/>
</dbReference>
<dbReference type="FunFam" id="3.40.50.300:FF:000221">
    <property type="entry name" value="Multidrug ABC transporter ATP-binding protein"/>
    <property type="match status" value="1"/>
</dbReference>
<keyword evidence="6 13" id="KW-0067">ATP-binding</keyword>
<feature type="transmembrane region" description="Helical" evidence="10">
    <location>
        <begin position="259"/>
        <end position="281"/>
    </location>
</feature>
<evidence type="ECO:0000256" key="7">
    <source>
        <dbReference type="ARBA" id="ARBA00022989"/>
    </source>
</evidence>
<dbReference type="Pfam" id="PF00005">
    <property type="entry name" value="ABC_tran"/>
    <property type="match status" value="1"/>
</dbReference>
<comment type="subcellular location">
    <subcellularLocation>
        <location evidence="1">Cell membrane</location>
        <topology evidence="1">Multi-pass membrane protein</topology>
    </subcellularLocation>
</comment>
<dbReference type="InterPro" id="IPR011527">
    <property type="entry name" value="ABC1_TM_dom"/>
</dbReference>
<organism evidence="13 14">
    <name type="scientific">Pseudothauera nasutitermitis</name>
    <dbReference type="NCBI Taxonomy" id="2565930"/>
    <lineage>
        <taxon>Bacteria</taxon>
        <taxon>Pseudomonadati</taxon>
        <taxon>Pseudomonadota</taxon>
        <taxon>Betaproteobacteria</taxon>
        <taxon>Rhodocyclales</taxon>
        <taxon>Zoogloeaceae</taxon>
        <taxon>Pseudothauera</taxon>
    </lineage>
</organism>
<dbReference type="PROSITE" id="PS00211">
    <property type="entry name" value="ABC_TRANSPORTER_1"/>
    <property type="match status" value="1"/>
</dbReference>
<dbReference type="Gene3D" id="1.20.1560.10">
    <property type="entry name" value="ABC transporter type 1, transmembrane domain"/>
    <property type="match status" value="1"/>
</dbReference>
<protein>
    <submittedName>
        <fullName evidence="13">ABC transporter ATP-binding protein</fullName>
    </submittedName>
</protein>
<keyword evidence="14" id="KW-1185">Reference proteome</keyword>
<evidence type="ECO:0000256" key="5">
    <source>
        <dbReference type="ARBA" id="ARBA00022741"/>
    </source>
</evidence>
<accession>A0A4S4AXI4</accession>
<sequence length="625" mass="67830">MSTSHHAPPQITPLRETWRQLMTSARSRAPRLRASLIGLAVAAVVQGLALACLMPLFQALIPAADWQAALPWLLAMTALMLAGTAMRWWAQGFDYRGDMVHNTHELRTELGEQLRRIPLEVLQDKRAGGVNATLLGNVDETLSYVLTIANMMATALITPVAVALAALWFDWRMGLILLLVFPLLVPLYRWRRPAFGRGMRMLADANERTSSDILEYAQGLPVLRAACCAGKRAERLQASFRHLETIQTIGQKKGAKPNLVLATVMELAVLLVVFAGALFVVQGTLDVAILAALMVIAVRFGEPLATFVLYAKVIDLIEAALGKINAMLRIAPLPQQVPAQVPQTFEVAFEGVRFGYARAGETTLRGLDVRLPTCSLTALVGPSGSGKTTVTRLLMRHADPQAGRITIGGVDVRAIAPEQLNVLISVVFQDVYLFDDTILANIRMARPEAADEEVEAAARAAHCHEFITRLPEGYQTRVGDIGGRLSGGERQRISIARAMLKNAPIVILDEPTAALDTESEVAVQAAIDALVRDRTVIVIAHRLSTIAAADQILVIDDGRLVEQGRHGDLLAREGRYASMWRAQQSAKNWHVLEPRPAFRVMPPDLVFSGGGGSGSAKALLSGEKG</sequence>
<dbReference type="SMART" id="SM00382">
    <property type="entry name" value="AAA"/>
    <property type="match status" value="1"/>
</dbReference>
<dbReference type="PANTHER" id="PTHR24221:SF654">
    <property type="entry name" value="ATP-BINDING CASSETTE SUB-FAMILY B MEMBER 6"/>
    <property type="match status" value="1"/>
</dbReference>
<evidence type="ECO:0000259" key="12">
    <source>
        <dbReference type="PROSITE" id="PS50929"/>
    </source>
</evidence>
<dbReference type="Pfam" id="PF00664">
    <property type="entry name" value="ABC_membrane"/>
    <property type="match status" value="1"/>
</dbReference>
<feature type="transmembrane region" description="Helical" evidence="10">
    <location>
        <begin position="36"/>
        <end position="57"/>
    </location>
</feature>
<keyword evidence="9 10" id="KW-0472">Membrane</keyword>
<dbReference type="GO" id="GO:0005524">
    <property type="term" value="F:ATP binding"/>
    <property type="evidence" value="ECO:0007669"/>
    <property type="project" value="UniProtKB-KW"/>
</dbReference>
<dbReference type="InterPro" id="IPR017871">
    <property type="entry name" value="ABC_transporter-like_CS"/>
</dbReference>
<dbReference type="EMBL" id="SSOC01000004">
    <property type="protein sequence ID" value="THF64805.1"/>
    <property type="molecule type" value="Genomic_DNA"/>
</dbReference>
<evidence type="ECO:0000256" key="6">
    <source>
        <dbReference type="ARBA" id="ARBA00022840"/>
    </source>
</evidence>
<dbReference type="SUPFAM" id="SSF52540">
    <property type="entry name" value="P-loop containing nucleoside triphosphate hydrolases"/>
    <property type="match status" value="1"/>
</dbReference>